<gene>
    <name evidence="3" type="ORF">FM21_15900</name>
</gene>
<dbReference type="InterPro" id="IPR002225">
    <property type="entry name" value="3Beta_OHSteriod_DH/Estase"/>
</dbReference>
<evidence type="ECO:0000259" key="2">
    <source>
        <dbReference type="Pfam" id="PF01073"/>
    </source>
</evidence>
<keyword evidence="4" id="KW-1185">Reference proteome</keyword>
<dbReference type="Gene3D" id="3.40.50.720">
    <property type="entry name" value="NAD(P)-binding Rossmann-like Domain"/>
    <property type="match status" value="1"/>
</dbReference>
<evidence type="ECO:0000313" key="3">
    <source>
        <dbReference type="EMBL" id="KFG77444.1"/>
    </source>
</evidence>
<evidence type="ECO:0000313" key="4">
    <source>
        <dbReference type="Proteomes" id="UP000029095"/>
    </source>
</evidence>
<feature type="domain" description="3-beta hydroxysteroid dehydrogenase/isomerase" evidence="2">
    <location>
        <begin position="3"/>
        <end position="73"/>
    </location>
</feature>
<dbReference type="SUPFAM" id="SSF51735">
    <property type="entry name" value="NAD(P)-binding Rossmann-fold domains"/>
    <property type="match status" value="1"/>
</dbReference>
<dbReference type="InterPro" id="IPR036291">
    <property type="entry name" value="NAD(P)-bd_dom_sf"/>
</dbReference>
<dbReference type="EMBL" id="JNFQ01000001">
    <property type="protein sequence ID" value="KFG77444.1"/>
    <property type="molecule type" value="Genomic_DNA"/>
</dbReference>
<reference evidence="3 4" key="1">
    <citation type="submission" date="2014-05" db="EMBL/GenBank/DDBJ databases">
        <title>Complete genome sequence of the Streptomyces mutabilis TRM45540.</title>
        <authorList>
            <person name="Luo X."/>
            <person name="Zhang L."/>
        </authorList>
    </citation>
    <scope>NUCLEOTIDE SEQUENCE [LARGE SCALE GENOMIC DNA]</scope>
    <source>
        <strain evidence="3 4">TRM45540</strain>
    </source>
</reference>
<organism evidence="3 4">
    <name type="scientific">Streptomyces mutabilis</name>
    <dbReference type="NCBI Taxonomy" id="67332"/>
    <lineage>
        <taxon>Bacteria</taxon>
        <taxon>Bacillati</taxon>
        <taxon>Actinomycetota</taxon>
        <taxon>Actinomycetes</taxon>
        <taxon>Kitasatosporales</taxon>
        <taxon>Streptomycetaceae</taxon>
        <taxon>Streptomyces</taxon>
    </lineage>
</organism>
<comment type="caution">
    <text evidence="3">The sequence shown here is derived from an EMBL/GenBank/DDBJ whole genome shotgun (WGS) entry which is preliminary data.</text>
</comment>
<sequence>MGTLLYTSTASVVFRPGGLEGVTESLPVAPGHLAAYPATKARVEALVPAAHGPELATVSLRPHIIWGSGDPTSPPRSRAPCGTASC</sequence>
<dbReference type="GO" id="GO:0006694">
    <property type="term" value="P:steroid biosynthetic process"/>
    <property type="evidence" value="ECO:0007669"/>
    <property type="project" value="InterPro"/>
</dbReference>
<feature type="region of interest" description="Disordered" evidence="1">
    <location>
        <begin position="66"/>
        <end position="86"/>
    </location>
</feature>
<dbReference type="Proteomes" id="UP000029095">
    <property type="component" value="Unassembled WGS sequence"/>
</dbReference>
<name>A0A086N8H6_9ACTN</name>
<protein>
    <recommendedName>
        <fullName evidence="2">3-beta hydroxysteroid dehydrogenase/isomerase domain-containing protein</fullName>
    </recommendedName>
</protein>
<proteinExistence type="predicted"/>
<accession>A0A086N8H6</accession>
<dbReference type="HOGENOM" id="CLU_2496611_0_0_11"/>
<evidence type="ECO:0000256" key="1">
    <source>
        <dbReference type="SAM" id="MobiDB-lite"/>
    </source>
</evidence>
<dbReference type="GO" id="GO:0016616">
    <property type="term" value="F:oxidoreductase activity, acting on the CH-OH group of donors, NAD or NADP as acceptor"/>
    <property type="evidence" value="ECO:0007669"/>
    <property type="project" value="InterPro"/>
</dbReference>
<dbReference type="STRING" id="1915400.FM21_15900"/>
<dbReference type="AlphaFoldDB" id="A0A086N8H6"/>
<dbReference type="Pfam" id="PF01073">
    <property type="entry name" value="3Beta_HSD"/>
    <property type="match status" value="1"/>
</dbReference>